<evidence type="ECO:0000256" key="2">
    <source>
        <dbReference type="SAM" id="Phobius"/>
    </source>
</evidence>
<gene>
    <name evidence="3" type="ORF">HZH68_016724</name>
</gene>
<dbReference type="EMBL" id="JACSDZ010000024">
    <property type="protein sequence ID" value="KAF7379776.1"/>
    <property type="molecule type" value="Genomic_DNA"/>
</dbReference>
<accession>A0A834IZX9</accession>
<keyword evidence="2" id="KW-1133">Transmembrane helix</keyword>
<evidence type="ECO:0000313" key="4">
    <source>
        <dbReference type="Proteomes" id="UP000617340"/>
    </source>
</evidence>
<sequence>MGRKEKQSSFRPPFSKNDQANRRLGAAAAAAAAVVAAVIVVTVTVAVAIAVAVAAVSVISHKHDGFQSTHCRVFIVERKTLLTVSFEYVTHVGGRRKLLRCLEEEVQVEGDEDNDEEDEDEDEDDEDDARLLTLASFTPLLFLFIHPCLLASLPS</sequence>
<reference evidence="3" key="1">
    <citation type="journal article" date="2020" name="G3 (Bethesda)">
        <title>High-Quality Assemblies for Three Invasive Social Wasps from the &lt;i&gt;Vespula&lt;/i&gt; Genus.</title>
        <authorList>
            <person name="Harrop T.W.R."/>
            <person name="Guhlin J."/>
            <person name="McLaughlin G.M."/>
            <person name="Permina E."/>
            <person name="Stockwell P."/>
            <person name="Gilligan J."/>
            <person name="Le Lec M.F."/>
            <person name="Gruber M.A.M."/>
            <person name="Quinn O."/>
            <person name="Lovegrove M."/>
            <person name="Duncan E.J."/>
            <person name="Remnant E.J."/>
            <person name="Van Eeckhoven J."/>
            <person name="Graham B."/>
            <person name="Knapp R.A."/>
            <person name="Langford K.W."/>
            <person name="Kronenberg Z."/>
            <person name="Press M.O."/>
            <person name="Eacker S.M."/>
            <person name="Wilson-Rankin E.E."/>
            <person name="Purcell J."/>
            <person name="Lester P.J."/>
            <person name="Dearden P.K."/>
        </authorList>
    </citation>
    <scope>NUCLEOTIDE SEQUENCE</scope>
    <source>
        <strain evidence="3">Linc-1</strain>
    </source>
</reference>
<keyword evidence="2" id="KW-0812">Transmembrane</keyword>
<feature type="transmembrane region" description="Helical" evidence="2">
    <location>
        <begin position="26"/>
        <end position="59"/>
    </location>
</feature>
<organism evidence="3 4">
    <name type="scientific">Vespula germanica</name>
    <name type="common">German yellow jacket</name>
    <name type="synonym">Paravespula germanica</name>
    <dbReference type="NCBI Taxonomy" id="30212"/>
    <lineage>
        <taxon>Eukaryota</taxon>
        <taxon>Metazoa</taxon>
        <taxon>Ecdysozoa</taxon>
        <taxon>Arthropoda</taxon>
        <taxon>Hexapoda</taxon>
        <taxon>Insecta</taxon>
        <taxon>Pterygota</taxon>
        <taxon>Neoptera</taxon>
        <taxon>Endopterygota</taxon>
        <taxon>Hymenoptera</taxon>
        <taxon>Apocrita</taxon>
        <taxon>Aculeata</taxon>
        <taxon>Vespoidea</taxon>
        <taxon>Vespidae</taxon>
        <taxon>Vespinae</taxon>
        <taxon>Vespula</taxon>
    </lineage>
</organism>
<protein>
    <submittedName>
        <fullName evidence="3">Uncharacterized protein</fullName>
    </submittedName>
</protein>
<evidence type="ECO:0000256" key="1">
    <source>
        <dbReference type="SAM" id="MobiDB-lite"/>
    </source>
</evidence>
<dbReference type="AlphaFoldDB" id="A0A834IZX9"/>
<feature type="transmembrane region" description="Helical" evidence="2">
    <location>
        <begin position="131"/>
        <end position="153"/>
    </location>
</feature>
<comment type="caution">
    <text evidence="3">The sequence shown here is derived from an EMBL/GenBank/DDBJ whole genome shotgun (WGS) entry which is preliminary data.</text>
</comment>
<keyword evidence="2" id="KW-0472">Membrane</keyword>
<feature type="region of interest" description="Disordered" evidence="1">
    <location>
        <begin position="107"/>
        <end position="128"/>
    </location>
</feature>
<name>A0A834IZX9_VESGE</name>
<keyword evidence="4" id="KW-1185">Reference proteome</keyword>
<proteinExistence type="predicted"/>
<evidence type="ECO:0000313" key="3">
    <source>
        <dbReference type="EMBL" id="KAF7379776.1"/>
    </source>
</evidence>
<dbReference type="Proteomes" id="UP000617340">
    <property type="component" value="Unassembled WGS sequence"/>
</dbReference>